<evidence type="ECO:0000256" key="1">
    <source>
        <dbReference type="SAM" id="MobiDB-lite"/>
    </source>
</evidence>
<name>A0A086JT62_TOXGO</name>
<dbReference type="EMBL" id="AEYI02001604">
    <property type="protein sequence ID" value="KFG35330.1"/>
    <property type="molecule type" value="Genomic_DNA"/>
</dbReference>
<proteinExistence type="predicted"/>
<feature type="compositionally biased region" description="Polar residues" evidence="1">
    <location>
        <begin position="130"/>
        <end position="154"/>
    </location>
</feature>
<dbReference type="AlphaFoldDB" id="A0A086JT62"/>
<protein>
    <submittedName>
        <fullName evidence="2">Uncharacterized protein</fullName>
    </submittedName>
</protein>
<dbReference type="VEuPathDB" id="ToxoDB:TGP89_294790"/>
<feature type="region of interest" description="Disordered" evidence="1">
    <location>
        <begin position="109"/>
        <end position="214"/>
    </location>
</feature>
<comment type="caution">
    <text evidence="2">The sequence shown here is derived from an EMBL/GenBank/DDBJ whole genome shotgun (WGS) entry which is preliminary data.</text>
</comment>
<reference evidence="2 3" key="1">
    <citation type="submission" date="2014-03" db="EMBL/GenBank/DDBJ databases">
        <authorList>
            <person name="Sibley D."/>
            <person name="Venepally P."/>
            <person name="Karamycheva S."/>
            <person name="Hadjithomas M."/>
            <person name="Khan A."/>
            <person name="Brunk B."/>
            <person name="Roos D."/>
            <person name="Caler E."/>
            <person name="Lorenzi H."/>
        </authorList>
    </citation>
    <scope>NUCLEOTIDE SEQUENCE [LARGE SCALE GENOMIC DNA]</scope>
    <source>
        <strain evidence="3">p89</strain>
    </source>
</reference>
<gene>
    <name evidence="2" type="ORF">TGP89_294790</name>
</gene>
<feature type="compositionally biased region" description="Basic and acidic residues" evidence="1">
    <location>
        <begin position="204"/>
        <end position="214"/>
    </location>
</feature>
<accession>A0A086JT62</accession>
<feature type="compositionally biased region" description="Basic and acidic residues" evidence="1">
    <location>
        <begin position="157"/>
        <end position="184"/>
    </location>
</feature>
<evidence type="ECO:0000313" key="2">
    <source>
        <dbReference type="EMBL" id="KFG35330.1"/>
    </source>
</evidence>
<sequence length="351" mass="37700">MFGELCVELAFPFLRQAVSVMFSRASLGRPGVPRLPGRPVCLLLFASLCSCLVQKCTFLPVSAFRRSEGNLSRGLSAEQHIRNKSGRRQLSEIDGGNHFDVEPASFLGLLGESPEDADSSSTKAEDSDSEGGTSPAATEDQNGNESDSQQSESSGAVEKRTAAKEAPEAQPEKQEEPSKNEAQEAKGTAAAASRQDDTVIGEGKNPEELTDDDFKQMSTSQGLSILFSQGKGMMQEVQHTLDGVNAVVSITELMGKVREDIRKDVEALNHTVTEEYQNIEQLRQLQDAQTAVLRSQLNYLIPLNRQEAAALPEMPGEVLQSGSSSLSFYSLFGSVCAAVVSVLLSAAHVSS</sequence>
<dbReference type="Proteomes" id="UP000028828">
    <property type="component" value="Unassembled WGS sequence"/>
</dbReference>
<organism evidence="2 3">
    <name type="scientific">Toxoplasma gondii p89</name>
    <dbReference type="NCBI Taxonomy" id="943119"/>
    <lineage>
        <taxon>Eukaryota</taxon>
        <taxon>Sar</taxon>
        <taxon>Alveolata</taxon>
        <taxon>Apicomplexa</taxon>
        <taxon>Conoidasida</taxon>
        <taxon>Coccidia</taxon>
        <taxon>Eucoccidiorida</taxon>
        <taxon>Eimeriorina</taxon>
        <taxon>Sarcocystidae</taxon>
        <taxon>Toxoplasma</taxon>
    </lineage>
</organism>
<dbReference type="OrthoDB" id="333100at2759"/>
<evidence type="ECO:0000313" key="3">
    <source>
        <dbReference type="Proteomes" id="UP000028828"/>
    </source>
</evidence>